<feature type="transmembrane region" description="Helical" evidence="1">
    <location>
        <begin position="21"/>
        <end position="43"/>
    </location>
</feature>
<comment type="caution">
    <text evidence="2">The sequence shown here is derived from an EMBL/GenBank/DDBJ whole genome shotgun (WGS) entry which is preliminary data.</text>
</comment>
<keyword evidence="1" id="KW-0812">Transmembrane</keyword>
<protein>
    <recommendedName>
        <fullName evidence="4">LPXTG-motif cell wall anchor domain-containing protein</fullName>
    </recommendedName>
</protein>
<reference evidence="2 3" key="1">
    <citation type="submission" date="2023-04" db="EMBL/GenBank/DDBJ databases">
        <title>Genome Encyclopedia of Bacteria and Archaea VI: Functional Genomics of Type Strains.</title>
        <authorList>
            <person name="Whitman W."/>
        </authorList>
    </citation>
    <scope>NUCLEOTIDE SEQUENCE [LARGE SCALE GENOMIC DNA]</scope>
    <source>
        <strain evidence="2 3">SG_E_30_P1</strain>
    </source>
</reference>
<name>A0ABT6KR43_9MICO</name>
<evidence type="ECO:0008006" key="4">
    <source>
        <dbReference type="Google" id="ProtNLM"/>
    </source>
</evidence>
<sequence length="54" mass="5651">MSGNGVPIGGGLAVTGLAIPFGWYFVIGIAVLVLGFLLVRVAMRRSAKRSPRHA</sequence>
<proteinExistence type="predicted"/>
<keyword evidence="1" id="KW-1133">Transmembrane helix</keyword>
<keyword evidence="1" id="KW-0472">Membrane</keyword>
<evidence type="ECO:0000256" key="1">
    <source>
        <dbReference type="SAM" id="Phobius"/>
    </source>
</evidence>
<dbReference type="EMBL" id="JARXVQ010000001">
    <property type="protein sequence ID" value="MDH6182291.1"/>
    <property type="molecule type" value="Genomic_DNA"/>
</dbReference>
<keyword evidence="3" id="KW-1185">Reference proteome</keyword>
<evidence type="ECO:0000313" key="2">
    <source>
        <dbReference type="EMBL" id="MDH6182291.1"/>
    </source>
</evidence>
<accession>A0ABT6KR43</accession>
<dbReference type="Proteomes" id="UP001160142">
    <property type="component" value="Unassembled WGS sequence"/>
</dbReference>
<dbReference type="RefSeq" id="WP_322134574.1">
    <property type="nucleotide sequence ID" value="NZ_CP085036.1"/>
</dbReference>
<gene>
    <name evidence="2" type="ORF">M2152_002473</name>
</gene>
<organism evidence="2 3">
    <name type="scientific">Antiquaquibacter oligotrophicus</name>
    <dbReference type="NCBI Taxonomy" id="2880260"/>
    <lineage>
        <taxon>Bacteria</taxon>
        <taxon>Bacillati</taxon>
        <taxon>Actinomycetota</taxon>
        <taxon>Actinomycetes</taxon>
        <taxon>Micrococcales</taxon>
        <taxon>Microbacteriaceae</taxon>
        <taxon>Antiquaquibacter</taxon>
    </lineage>
</organism>
<evidence type="ECO:0000313" key="3">
    <source>
        <dbReference type="Proteomes" id="UP001160142"/>
    </source>
</evidence>